<accession>A0A918P8H2</accession>
<name>A0A918P8H2_9SPHN</name>
<reference evidence="2" key="2">
    <citation type="submission" date="2020-09" db="EMBL/GenBank/DDBJ databases">
        <authorList>
            <person name="Sun Q."/>
            <person name="Kim S."/>
        </authorList>
    </citation>
    <scope>NUCLEOTIDE SEQUENCE</scope>
    <source>
        <strain evidence="2">KCTC 32255</strain>
    </source>
</reference>
<gene>
    <name evidence="2" type="ORF">GCM10011614_01590</name>
</gene>
<dbReference type="AlphaFoldDB" id="A0A918P8H2"/>
<dbReference type="PANTHER" id="PTHR40274">
    <property type="entry name" value="VIRGINIAMYCIN B LYASE"/>
    <property type="match status" value="1"/>
</dbReference>
<evidence type="ECO:0000313" key="2">
    <source>
        <dbReference type="EMBL" id="GGY90594.1"/>
    </source>
</evidence>
<keyword evidence="3" id="KW-1185">Reference proteome</keyword>
<feature type="region of interest" description="Disordered" evidence="1">
    <location>
        <begin position="1"/>
        <end position="21"/>
    </location>
</feature>
<reference evidence="2" key="1">
    <citation type="journal article" date="2014" name="Int. J. Syst. Evol. Microbiol.">
        <title>Complete genome sequence of Corynebacterium casei LMG S-19264T (=DSM 44701T), isolated from a smear-ripened cheese.</title>
        <authorList>
            <consortium name="US DOE Joint Genome Institute (JGI-PGF)"/>
            <person name="Walter F."/>
            <person name="Albersmeier A."/>
            <person name="Kalinowski J."/>
            <person name="Ruckert C."/>
        </authorList>
    </citation>
    <scope>NUCLEOTIDE SEQUENCE</scope>
    <source>
        <strain evidence="2">KCTC 32255</strain>
    </source>
</reference>
<dbReference type="Gene3D" id="2.120.10.30">
    <property type="entry name" value="TolB, C-terminal domain"/>
    <property type="match status" value="3"/>
</dbReference>
<evidence type="ECO:0000256" key="1">
    <source>
        <dbReference type="SAM" id="MobiDB-lite"/>
    </source>
</evidence>
<sequence>MSEAKHTRSRTGGDTGAPQLAPGWKLEALLPPAALIGANGMRMGPDGLLYVAQAFGSQISSVDPATGAARVVSAADGAIIAPDDLAFDSHGNLYATEVMSARVSVIRPNGAIDVIAGDVPVANGITVHADRIFMSEFRPEGRIWELYADGAAPRLIASGLMMPNALCLGPDGWLYFPLVPLGEVWRVPVEGGAAQRVVGGLDIPTAVKFDPAGRLVVVESGSGAVTRVDIGTGSASLFAQVAYGIDNLAFAPDGRLFVSHFTDGEVIEIAPDGTRRVAVAGGLSGPYGLCAGADGTVRVADGMSIAAVATDGTVDRPAMLLQHGFPGYVRGVAEGAEGAWIVTNSAGQCCRYRPGGEAEVLADSLDEAMGVLRHGDDIYLCEAGAGRVLGIDSAGAVRVVAGGLERPTGIAVANDGGLLVTEAAGGRLLHLSACGEAATVMNGMSEPHGVACTRGSIFVIDRATASLHCVDPHGVASVIAEDLPTGPGKGIHPNVLPGIADLMPGPLLPFADLCAMPCGSLIAGADTNGSLLSISPA</sequence>
<dbReference type="EMBL" id="BMZA01000001">
    <property type="protein sequence ID" value="GGY90594.1"/>
    <property type="molecule type" value="Genomic_DNA"/>
</dbReference>
<dbReference type="SUPFAM" id="SSF63829">
    <property type="entry name" value="Calcium-dependent phosphotriesterase"/>
    <property type="match status" value="2"/>
</dbReference>
<protein>
    <submittedName>
        <fullName evidence="2">Gluconolaconase</fullName>
    </submittedName>
</protein>
<dbReference type="PANTHER" id="PTHR40274:SF4">
    <property type="entry name" value="BLL1406 PROTEIN"/>
    <property type="match status" value="1"/>
</dbReference>
<dbReference type="RefSeq" id="WP_189619193.1">
    <property type="nucleotide sequence ID" value="NZ_BMZA01000001.1"/>
</dbReference>
<evidence type="ECO:0000313" key="3">
    <source>
        <dbReference type="Proteomes" id="UP000648075"/>
    </source>
</evidence>
<dbReference type="InterPro" id="IPR051344">
    <property type="entry name" value="Vgb"/>
</dbReference>
<organism evidence="2 3">
    <name type="scientific">Novosphingobium colocasiae</name>
    <dbReference type="NCBI Taxonomy" id="1256513"/>
    <lineage>
        <taxon>Bacteria</taxon>
        <taxon>Pseudomonadati</taxon>
        <taxon>Pseudomonadota</taxon>
        <taxon>Alphaproteobacteria</taxon>
        <taxon>Sphingomonadales</taxon>
        <taxon>Sphingomonadaceae</taxon>
        <taxon>Novosphingobium</taxon>
    </lineage>
</organism>
<dbReference type="InterPro" id="IPR011042">
    <property type="entry name" value="6-blade_b-propeller_TolB-like"/>
</dbReference>
<comment type="caution">
    <text evidence="2">The sequence shown here is derived from an EMBL/GenBank/DDBJ whole genome shotgun (WGS) entry which is preliminary data.</text>
</comment>
<proteinExistence type="predicted"/>
<dbReference type="Proteomes" id="UP000648075">
    <property type="component" value="Unassembled WGS sequence"/>
</dbReference>
<dbReference type="Pfam" id="PF24684">
    <property type="entry name" value="Vgb_lyase"/>
    <property type="match status" value="1"/>
</dbReference>